<dbReference type="InterPro" id="IPR007568">
    <property type="entry name" value="RTA1"/>
</dbReference>
<keyword evidence="7" id="KW-0732">Signal</keyword>
<feature type="chain" id="PRO_5045432537" evidence="7">
    <location>
        <begin position="27"/>
        <end position="610"/>
    </location>
</feature>
<comment type="caution">
    <text evidence="8">The sequence shown here is derived from an EMBL/GenBank/DDBJ whole genome shotgun (WGS) entry which is preliminary data.</text>
</comment>
<keyword evidence="3 6" id="KW-1133">Transmembrane helix</keyword>
<feature type="transmembrane region" description="Helical" evidence="6">
    <location>
        <begin position="194"/>
        <end position="215"/>
    </location>
</feature>
<reference evidence="8 9" key="1">
    <citation type="submission" date="2024-01" db="EMBL/GenBank/DDBJ databases">
        <authorList>
            <person name="Allen C."/>
            <person name="Tagirdzhanova G."/>
        </authorList>
    </citation>
    <scope>NUCLEOTIDE SEQUENCE [LARGE SCALE GENOMIC DNA]</scope>
    <source>
        <strain evidence="8 9">CBS 119000</strain>
    </source>
</reference>
<evidence type="ECO:0000313" key="8">
    <source>
        <dbReference type="EMBL" id="CAK7264019.1"/>
    </source>
</evidence>
<dbReference type="Proteomes" id="UP001642502">
    <property type="component" value="Unassembled WGS sequence"/>
</dbReference>
<feature type="transmembrane region" description="Helical" evidence="6">
    <location>
        <begin position="342"/>
        <end position="368"/>
    </location>
</feature>
<feature type="signal peptide" evidence="7">
    <location>
        <begin position="1"/>
        <end position="26"/>
    </location>
</feature>
<keyword evidence="4 6" id="KW-0472">Membrane</keyword>
<feature type="transmembrane region" description="Helical" evidence="6">
    <location>
        <begin position="129"/>
        <end position="153"/>
    </location>
</feature>
<keyword evidence="2 6" id="KW-0812">Transmembrane</keyword>
<feature type="transmembrane region" description="Helical" evidence="6">
    <location>
        <begin position="99"/>
        <end position="117"/>
    </location>
</feature>
<feature type="compositionally biased region" description="Low complexity" evidence="5">
    <location>
        <begin position="500"/>
        <end position="511"/>
    </location>
</feature>
<feature type="transmembrane region" description="Helical" evidence="6">
    <location>
        <begin position="292"/>
        <end position="312"/>
    </location>
</feature>
<name>A0ABP0D753_9PEZI</name>
<feature type="transmembrane region" description="Helical" evidence="6">
    <location>
        <begin position="66"/>
        <end position="87"/>
    </location>
</feature>
<protein>
    <submittedName>
        <fullName evidence="8">Uncharacterized protein</fullName>
    </submittedName>
</protein>
<feature type="region of interest" description="Disordered" evidence="5">
    <location>
        <begin position="492"/>
        <end position="513"/>
    </location>
</feature>
<comment type="subcellular location">
    <subcellularLocation>
        <location evidence="1">Membrane</location>
        <topology evidence="1">Multi-pass membrane protein</topology>
    </subcellularLocation>
</comment>
<dbReference type="PANTHER" id="PTHR31465">
    <property type="entry name" value="PROTEIN RTA1-RELATED"/>
    <property type="match status" value="1"/>
</dbReference>
<evidence type="ECO:0000256" key="7">
    <source>
        <dbReference type="SAM" id="SignalP"/>
    </source>
</evidence>
<accession>A0ABP0D753</accession>
<dbReference type="PANTHER" id="PTHR31465:SF15">
    <property type="entry name" value="LIPID TRANSPORTER ATNI-RELATED"/>
    <property type="match status" value="1"/>
</dbReference>
<sequence>MAGSGVLPALLAGVAAPAATTTHVTAQTTSAAAAAANATACWPGTCSPDLAVSFRPDTSDADSQSLHVRGAAAFAGVFGLLALVHLLQGGYYRWKPATVAVVGGLAATTGHVLQAVGSAAGVDWTLQPYFLVAAFVLLQLPPLCITLYVDLVLKQLAHTRFLPEYDNLTAPVKESGRDKPVWPSGSRWIAHWSILALLACAAAAQLVAITVLVYGGLSTIFAGHVGRVLLMVTDLVWAAGFAAQGFVVLLLLIAVTHVFASVPPARPGGQQERGVSGFVPALSLPPRRRMQLLWLLGSTYVVLALLMMRIVYKSVEIVEAVKVALTPHGKTALSSKSEQQMLFALVFEALPTCIALALLGVFHVGWALPLRDVQHVRSTGDVDGEREMGRGSRDLREVADAEAASFGISGLQPPTQSPAWIVAQQRAIIQRQRQQQRQQWQRQWQLHAETAAARQTMQSVSLPSSPALQALARSSLSASLPISLPRDSFVAERPSDDQEQAAAADQASGSRPARRLARLSRENFILFRFLNATLHFPSSDSGGWRARSRTANSGSRQSQQTPHGNTPKAGSQGSSSLLGDPFVGFDDVAVAGRHDYDRTSHETESARGSE</sequence>
<feature type="compositionally biased region" description="Polar residues" evidence="5">
    <location>
        <begin position="549"/>
        <end position="577"/>
    </location>
</feature>
<keyword evidence="9" id="KW-1185">Reference proteome</keyword>
<evidence type="ECO:0000256" key="6">
    <source>
        <dbReference type="SAM" id="Phobius"/>
    </source>
</evidence>
<feature type="region of interest" description="Disordered" evidence="5">
    <location>
        <begin position="539"/>
        <end position="581"/>
    </location>
</feature>
<evidence type="ECO:0000256" key="5">
    <source>
        <dbReference type="SAM" id="MobiDB-lite"/>
    </source>
</evidence>
<evidence type="ECO:0000256" key="2">
    <source>
        <dbReference type="ARBA" id="ARBA00022692"/>
    </source>
</evidence>
<proteinExistence type="predicted"/>
<feature type="transmembrane region" description="Helical" evidence="6">
    <location>
        <begin position="235"/>
        <end position="260"/>
    </location>
</feature>
<dbReference type="Pfam" id="PF04479">
    <property type="entry name" value="RTA1"/>
    <property type="match status" value="1"/>
</dbReference>
<evidence type="ECO:0000313" key="9">
    <source>
        <dbReference type="Proteomes" id="UP001642502"/>
    </source>
</evidence>
<evidence type="ECO:0000256" key="3">
    <source>
        <dbReference type="ARBA" id="ARBA00022989"/>
    </source>
</evidence>
<evidence type="ECO:0000256" key="1">
    <source>
        <dbReference type="ARBA" id="ARBA00004141"/>
    </source>
</evidence>
<gene>
    <name evidence="8" type="ORF">SEPCBS119000_000786</name>
</gene>
<evidence type="ECO:0000256" key="4">
    <source>
        <dbReference type="ARBA" id="ARBA00023136"/>
    </source>
</evidence>
<organism evidence="8 9">
    <name type="scientific">Sporothrix epigloea</name>
    <dbReference type="NCBI Taxonomy" id="1892477"/>
    <lineage>
        <taxon>Eukaryota</taxon>
        <taxon>Fungi</taxon>
        <taxon>Dikarya</taxon>
        <taxon>Ascomycota</taxon>
        <taxon>Pezizomycotina</taxon>
        <taxon>Sordariomycetes</taxon>
        <taxon>Sordariomycetidae</taxon>
        <taxon>Ophiostomatales</taxon>
        <taxon>Ophiostomataceae</taxon>
        <taxon>Sporothrix</taxon>
    </lineage>
</organism>
<dbReference type="EMBL" id="CAWUON010000005">
    <property type="protein sequence ID" value="CAK7264019.1"/>
    <property type="molecule type" value="Genomic_DNA"/>
</dbReference>